<dbReference type="EMBL" id="HACA01002038">
    <property type="protein sequence ID" value="CDW19399.1"/>
    <property type="molecule type" value="Transcribed_RNA"/>
</dbReference>
<dbReference type="AlphaFoldDB" id="A0A0K2T043"/>
<organism evidence="1">
    <name type="scientific">Lepeophtheirus salmonis</name>
    <name type="common">Salmon louse</name>
    <name type="synonym">Caligus salmonis</name>
    <dbReference type="NCBI Taxonomy" id="72036"/>
    <lineage>
        <taxon>Eukaryota</taxon>
        <taxon>Metazoa</taxon>
        <taxon>Ecdysozoa</taxon>
        <taxon>Arthropoda</taxon>
        <taxon>Crustacea</taxon>
        <taxon>Multicrustacea</taxon>
        <taxon>Hexanauplia</taxon>
        <taxon>Copepoda</taxon>
        <taxon>Siphonostomatoida</taxon>
        <taxon>Caligidae</taxon>
        <taxon>Lepeophtheirus</taxon>
    </lineage>
</organism>
<evidence type="ECO:0000313" key="1">
    <source>
        <dbReference type="EMBL" id="CDW19399.1"/>
    </source>
</evidence>
<proteinExistence type="predicted"/>
<protein>
    <submittedName>
        <fullName evidence="1">Uncharacterized protein</fullName>
    </submittedName>
</protein>
<name>A0A0K2T043_LEPSM</name>
<reference evidence="1" key="1">
    <citation type="submission" date="2014-05" db="EMBL/GenBank/DDBJ databases">
        <authorList>
            <person name="Chronopoulou M."/>
        </authorList>
    </citation>
    <scope>NUCLEOTIDE SEQUENCE</scope>
    <source>
        <tissue evidence="1">Whole organism</tissue>
    </source>
</reference>
<sequence>MSFVPLKSSGSNYLNLNLRLIFNLKSPSP</sequence>
<accession>A0A0K2T043</accession>